<dbReference type="InterPro" id="IPR016163">
    <property type="entry name" value="Ald_DH_C"/>
</dbReference>
<dbReference type="RefSeq" id="WP_042545080.1">
    <property type="nucleotide sequence ID" value="NZ_JXSQ01000026.1"/>
</dbReference>
<dbReference type="InterPro" id="IPR029510">
    <property type="entry name" value="Ald_DH_CS_GLU"/>
</dbReference>
<dbReference type="InterPro" id="IPR016162">
    <property type="entry name" value="Ald_DH_N"/>
</dbReference>
<comment type="caution">
    <text evidence="6">The sequence shown here is derived from an EMBL/GenBank/DDBJ whole genome shotgun (WGS) entry which is preliminary data.</text>
</comment>
<dbReference type="Gene3D" id="3.40.605.10">
    <property type="entry name" value="Aldehyde Dehydrogenase, Chain A, domain 1"/>
    <property type="match status" value="1"/>
</dbReference>
<dbReference type="AlphaFoldDB" id="A0A0D0H3D2"/>
<dbReference type="OrthoDB" id="6882680at2"/>
<dbReference type="InterPro" id="IPR016161">
    <property type="entry name" value="Ald_DH/histidinol_DH"/>
</dbReference>
<evidence type="ECO:0000256" key="1">
    <source>
        <dbReference type="ARBA" id="ARBA00009986"/>
    </source>
</evidence>
<accession>A0A0D0H3D2</accession>
<evidence type="ECO:0000313" key="7">
    <source>
        <dbReference type="Proteomes" id="UP000032120"/>
    </source>
</evidence>
<evidence type="ECO:0000256" key="2">
    <source>
        <dbReference type="ARBA" id="ARBA00023002"/>
    </source>
</evidence>
<gene>
    <name evidence="6" type="ORF">SD72_14005</name>
</gene>
<dbReference type="PANTHER" id="PTHR42991:SF1">
    <property type="entry name" value="ALDEHYDE DEHYDROGENASE"/>
    <property type="match status" value="1"/>
</dbReference>
<proteinExistence type="inferred from homology"/>
<name>A0A0D0H3D2_9MICO</name>
<evidence type="ECO:0000256" key="4">
    <source>
        <dbReference type="RuleBase" id="RU003345"/>
    </source>
</evidence>
<feature type="domain" description="Aldehyde dehydrogenase" evidence="5">
    <location>
        <begin position="17"/>
        <end position="467"/>
    </location>
</feature>
<evidence type="ECO:0000313" key="6">
    <source>
        <dbReference type="EMBL" id="KIP51660.1"/>
    </source>
</evidence>
<dbReference type="EMBL" id="JXSQ01000026">
    <property type="protein sequence ID" value="KIP51660.1"/>
    <property type="molecule type" value="Genomic_DNA"/>
</dbReference>
<dbReference type="Proteomes" id="UP000032120">
    <property type="component" value="Unassembled WGS sequence"/>
</dbReference>
<dbReference type="PROSITE" id="PS00687">
    <property type="entry name" value="ALDEHYDE_DEHYDR_GLU"/>
    <property type="match status" value="1"/>
</dbReference>
<dbReference type="GO" id="GO:0008911">
    <property type="term" value="F:lactaldehyde dehydrogenase (NAD+) activity"/>
    <property type="evidence" value="ECO:0007669"/>
    <property type="project" value="TreeGrafter"/>
</dbReference>
<dbReference type="Gene3D" id="3.40.309.10">
    <property type="entry name" value="Aldehyde Dehydrogenase, Chain A, domain 2"/>
    <property type="match status" value="1"/>
</dbReference>
<organism evidence="6 7">
    <name type="scientific">Leucobacter komagatae</name>
    <dbReference type="NCBI Taxonomy" id="55969"/>
    <lineage>
        <taxon>Bacteria</taxon>
        <taxon>Bacillati</taxon>
        <taxon>Actinomycetota</taxon>
        <taxon>Actinomycetes</taxon>
        <taxon>Micrococcales</taxon>
        <taxon>Microbacteriaceae</taxon>
        <taxon>Leucobacter</taxon>
    </lineage>
</organism>
<keyword evidence="7" id="KW-1185">Reference proteome</keyword>
<sequence length="472" mass="50396">MSIATEIDPLPMLADTELTVRSPFENTTVGTVAQHTVADCAPILERAVRAARAAATTTRFERAKVLDDTAELLLARAEYAAELIVAEAGKTIRQARKEVSRAVNTLRLSAAEARRNAGEVIPFDAFEGAENRRGWFTREPLGVILAITPYNDPLNLVAHKIGPAVAGGNAVILKPSQLTPLSARFLVGLMTEAGLAADTVTVVHGNREMTSWFVRAREVRMVSFTGGFQTGEAISRDAGLKRIAMELGGNAPVLVFADADISAAVESCVSGAFWAAGQNCIGAQRIFVARERFDEFAAAFAERTKALVAGDPSLESTDVGPMITAQAARDTLERVRQTVREGARVLTGGTVDGAVFRPTVLVDVPHSSSCWREEAFAPIVTLEPFDDVDHAISMANAIDYSLQAGIFTSDLNTALRVSEAIEAGGVMVNDTSDFRIDAMPFGGAKYGGIGREGVHFAFEEMTQPKVVVLTTA</sequence>
<dbReference type="SUPFAM" id="SSF53720">
    <property type="entry name" value="ALDH-like"/>
    <property type="match status" value="1"/>
</dbReference>
<dbReference type="InterPro" id="IPR051020">
    <property type="entry name" value="ALDH-related_metabolic_enz"/>
</dbReference>
<evidence type="ECO:0000256" key="3">
    <source>
        <dbReference type="PROSITE-ProRule" id="PRU10007"/>
    </source>
</evidence>
<dbReference type="InterPro" id="IPR015590">
    <property type="entry name" value="Aldehyde_DH_dom"/>
</dbReference>
<keyword evidence="2 4" id="KW-0560">Oxidoreductase</keyword>
<evidence type="ECO:0000259" key="5">
    <source>
        <dbReference type="Pfam" id="PF00171"/>
    </source>
</evidence>
<dbReference type="PANTHER" id="PTHR42991">
    <property type="entry name" value="ALDEHYDE DEHYDROGENASE"/>
    <property type="match status" value="1"/>
</dbReference>
<comment type="similarity">
    <text evidence="1 4">Belongs to the aldehyde dehydrogenase family.</text>
</comment>
<reference evidence="6 7" key="1">
    <citation type="submission" date="2015-01" db="EMBL/GenBank/DDBJ databases">
        <title>Draft genome sequence of Leucobacter komagatae strain VKM ST2845.</title>
        <authorList>
            <person name="Karlyshev A.V."/>
            <person name="Kudryashova E.B."/>
        </authorList>
    </citation>
    <scope>NUCLEOTIDE SEQUENCE [LARGE SCALE GENOMIC DNA]</scope>
    <source>
        <strain evidence="6 7">VKM ST2845</strain>
    </source>
</reference>
<dbReference type="Pfam" id="PF00171">
    <property type="entry name" value="Aldedh"/>
    <property type="match status" value="1"/>
</dbReference>
<feature type="active site" evidence="3">
    <location>
        <position position="246"/>
    </location>
</feature>
<protein>
    <submittedName>
        <fullName evidence="6">Aldehyde dehydrogenase</fullName>
    </submittedName>
</protein>